<evidence type="ECO:0000313" key="2">
    <source>
        <dbReference type="EMBL" id="KZP32999.1"/>
    </source>
</evidence>
<dbReference type="InterPro" id="IPR005024">
    <property type="entry name" value="Snf7_fam"/>
</dbReference>
<accession>A0A166VRT7</accession>
<name>A0A166VRT7_9AGAM</name>
<dbReference type="GO" id="GO:0007034">
    <property type="term" value="P:vacuolar transport"/>
    <property type="evidence" value="ECO:0007669"/>
    <property type="project" value="InterPro"/>
</dbReference>
<dbReference type="Gene3D" id="6.10.140.1230">
    <property type="match status" value="1"/>
</dbReference>
<keyword evidence="3" id="KW-1185">Reference proteome</keyword>
<dbReference type="Proteomes" id="UP000076532">
    <property type="component" value="Unassembled WGS sequence"/>
</dbReference>
<dbReference type="AlphaFoldDB" id="A0A166VRT7"/>
<protein>
    <submittedName>
        <fullName evidence="2">Snf7-domain-containing protein</fullName>
    </submittedName>
</protein>
<sequence length="217" mass="24238">MQSINRFLYGPTPEEKVRAWQTKLRSESRQLDREMRQLDVATNKARAAVKKLAVKGDVKSARILAREVVRSDKQKDRLSVSKARLGSIGTQLSQQMAMVKVTGALQKSTEIMKLSNELVKLPQISQAMREMSMEMTKAGIMEEMMDDALDMNEDEEIEEEADGEVDKVLAELTDGKLGQAGAVGTGIPQSTQDKLDDEETERTMEQYRQQLSGLLSG</sequence>
<dbReference type="STRING" id="436010.A0A166VRT7"/>
<reference evidence="2 3" key="1">
    <citation type="journal article" date="2016" name="Mol. Biol. Evol.">
        <title>Comparative Genomics of Early-Diverging Mushroom-Forming Fungi Provides Insights into the Origins of Lignocellulose Decay Capabilities.</title>
        <authorList>
            <person name="Nagy L.G."/>
            <person name="Riley R."/>
            <person name="Tritt A."/>
            <person name="Adam C."/>
            <person name="Daum C."/>
            <person name="Floudas D."/>
            <person name="Sun H."/>
            <person name="Yadav J.S."/>
            <person name="Pangilinan J."/>
            <person name="Larsson K.H."/>
            <person name="Matsuura K."/>
            <person name="Barry K."/>
            <person name="Labutti K."/>
            <person name="Kuo R."/>
            <person name="Ohm R.A."/>
            <person name="Bhattacharya S.S."/>
            <person name="Shirouzu T."/>
            <person name="Yoshinaga Y."/>
            <person name="Martin F.M."/>
            <person name="Grigoriev I.V."/>
            <person name="Hibbett D.S."/>
        </authorList>
    </citation>
    <scope>NUCLEOTIDE SEQUENCE [LARGE SCALE GENOMIC DNA]</scope>
    <source>
        <strain evidence="2 3">CBS 109695</strain>
    </source>
</reference>
<feature type="region of interest" description="Disordered" evidence="1">
    <location>
        <begin position="179"/>
        <end position="204"/>
    </location>
</feature>
<dbReference type="Pfam" id="PF03357">
    <property type="entry name" value="Snf7"/>
    <property type="match status" value="1"/>
</dbReference>
<dbReference type="OrthoDB" id="2329734at2759"/>
<evidence type="ECO:0000313" key="3">
    <source>
        <dbReference type="Proteomes" id="UP000076532"/>
    </source>
</evidence>
<dbReference type="PANTHER" id="PTHR10476">
    <property type="entry name" value="CHARGED MULTIVESICULAR BODY PROTEIN"/>
    <property type="match status" value="1"/>
</dbReference>
<proteinExistence type="predicted"/>
<organism evidence="2 3">
    <name type="scientific">Athelia psychrophila</name>
    <dbReference type="NCBI Taxonomy" id="1759441"/>
    <lineage>
        <taxon>Eukaryota</taxon>
        <taxon>Fungi</taxon>
        <taxon>Dikarya</taxon>
        <taxon>Basidiomycota</taxon>
        <taxon>Agaricomycotina</taxon>
        <taxon>Agaricomycetes</taxon>
        <taxon>Agaricomycetidae</taxon>
        <taxon>Atheliales</taxon>
        <taxon>Atheliaceae</taxon>
        <taxon>Athelia</taxon>
    </lineage>
</organism>
<gene>
    <name evidence="2" type="ORF">FIBSPDRAFT_848252</name>
</gene>
<dbReference type="EMBL" id="KV417484">
    <property type="protein sequence ID" value="KZP32999.1"/>
    <property type="molecule type" value="Genomic_DNA"/>
</dbReference>
<evidence type="ECO:0000256" key="1">
    <source>
        <dbReference type="SAM" id="MobiDB-lite"/>
    </source>
</evidence>